<dbReference type="Gene3D" id="1.10.357.10">
    <property type="entry name" value="Tetracycline Repressor, domain 2"/>
    <property type="match status" value="1"/>
</dbReference>
<dbReference type="PANTHER" id="PTHR30055">
    <property type="entry name" value="HTH-TYPE TRANSCRIPTIONAL REGULATOR RUTR"/>
    <property type="match status" value="1"/>
</dbReference>
<feature type="domain" description="HTH tetR-type" evidence="6">
    <location>
        <begin position="21"/>
        <end position="81"/>
    </location>
</feature>
<accession>A0A1G8CHQ2</accession>
<dbReference type="RefSeq" id="WP_090260628.1">
    <property type="nucleotide sequence ID" value="NZ_FNDS01000001.1"/>
</dbReference>
<reference evidence="8" key="1">
    <citation type="submission" date="2016-10" db="EMBL/GenBank/DDBJ databases">
        <authorList>
            <person name="Varghese N."/>
            <person name="Submissions S."/>
        </authorList>
    </citation>
    <scope>NUCLEOTIDE SEQUENCE [LARGE SCALE GENOMIC DNA]</scope>
    <source>
        <strain evidence="8">CCM 7469</strain>
    </source>
</reference>
<evidence type="ECO:0000313" key="8">
    <source>
        <dbReference type="Proteomes" id="UP000199636"/>
    </source>
</evidence>
<evidence type="ECO:0000256" key="3">
    <source>
        <dbReference type="ARBA" id="ARBA00023163"/>
    </source>
</evidence>
<dbReference type="SUPFAM" id="SSF46689">
    <property type="entry name" value="Homeodomain-like"/>
    <property type="match status" value="1"/>
</dbReference>
<dbReference type="GO" id="GO:0000976">
    <property type="term" value="F:transcription cis-regulatory region binding"/>
    <property type="evidence" value="ECO:0007669"/>
    <property type="project" value="TreeGrafter"/>
</dbReference>
<dbReference type="PANTHER" id="PTHR30055:SF234">
    <property type="entry name" value="HTH-TYPE TRANSCRIPTIONAL REGULATOR BETI"/>
    <property type="match status" value="1"/>
</dbReference>
<dbReference type="GO" id="GO:0003700">
    <property type="term" value="F:DNA-binding transcription factor activity"/>
    <property type="evidence" value="ECO:0007669"/>
    <property type="project" value="TreeGrafter"/>
</dbReference>
<dbReference type="Pfam" id="PF09209">
    <property type="entry name" value="CecR_C"/>
    <property type="match status" value="1"/>
</dbReference>
<gene>
    <name evidence="7" type="ORF">SAMN05216272_101569</name>
</gene>
<dbReference type="Pfam" id="PF00440">
    <property type="entry name" value="TetR_N"/>
    <property type="match status" value="1"/>
</dbReference>
<dbReference type="Proteomes" id="UP000199636">
    <property type="component" value="Unassembled WGS sequence"/>
</dbReference>
<feature type="region of interest" description="Disordered" evidence="5">
    <location>
        <begin position="1"/>
        <end position="21"/>
    </location>
</feature>
<dbReference type="SUPFAM" id="SSF48498">
    <property type="entry name" value="Tetracyclin repressor-like, C-terminal domain"/>
    <property type="match status" value="1"/>
</dbReference>
<organism evidence="7 8">
    <name type="scientific">Pseudomonas panipatensis</name>
    <dbReference type="NCBI Taxonomy" id="428992"/>
    <lineage>
        <taxon>Bacteria</taxon>
        <taxon>Pseudomonadati</taxon>
        <taxon>Pseudomonadota</taxon>
        <taxon>Gammaproteobacteria</taxon>
        <taxon>Pseudomonadales</taxon>
        <taxon>Pseudomonadaceae</taxon>
        <taxon>Pseudomonas</taxon>
    </lineage>
</organism>
<evidence type="ECO:0000256" key="2">
    <source>
        <dbReference type="ARBA" id="ARBA00023125"/>
    </source>
</evidence>
<proteinExistence type="predicted"/>
<dbReference type="OrthoDB" id="9151800at2"/>
<dbReference type="Gene3D" id="1.10.10.60">
    <property type="entry name" value="Homeodomain-like"/>
    <property type="match status" value="1"/>
</dbReference>
<evidence type="ECO:0000259" key="6">
    <source>
        <dbReference type="PROSITE" id="PS50977"/>
    </source>
</evidence>
<keyword evidence="1" id="KW-0805">Transcription regulation</keyword>
<evidence type="ECO:0000256" key="1">
    <source>
        <dbReference type="ARBA" id="ARBA00023015"/>
    </source>
</evidence>
<dbReference type="PROSITE" id="PS50977">
    <property type="entry name" value="HTH_TETR_2"/>
    <property type="match status" value="1"/>
</dbReference>
<sequence>MPGIPNSGQHQPPRTPRADGEATRQRILRAAGQLFAERGYAETTSKAICALAQSNLAAVNYHFGSREGLYRTLLRDMHRYLISYDQLERLTRSALAPRDKLAGLIDALTLNVTQGERWQARLWARELLSPSPFLSELIDQEAMPKVRLVLSLLSEITGIPAQDPALLRCLLSVMAPYLMLQVVNREIPSPLTGIFEQTAEELAQHLKTFALAGLEALALEHRKGTL</sequence>
<dbReference type="AlphaFoldDB" id="A0A1G8CHQ2"/>
<dbReference type="InterPro" id="IPR015292">
    <property type="entry name" value="Tscrpt_reg_YbiH_C"/>
</dbReference>
<dbReference type="InterPro" id="IPR050109">
    <property type="entry name" value="HTH-type_TetR-like_transc_reg"/>
</dbReference>
<name>A0A1G8CHQ2_9PSED</name>
<protein>
    <submittedName>
        <fullName evidence="7">Transcriptional regulator, TetR family</fullName>
    </submittedName>
</protein>
<dbReference type="InterPro" id="IPR009057">
    <property type="entry name" value="Homeodomain-like_sf"/>
</dbReference>
<dbReference type="PRINTS" id="PR00455">
    <property type="entry name" value="HTHTETR"/>
</dbReference>
<dbReference type="EMBL" id="FNDS01000001">
    <property type="protein sequence ID" value="SDH44450.1"/>
    <property type="molecule type" value="Genomic_DNA"/>
</dbReference>
<dbReference type="STRING" id="428992.SAMN05216272_101569"/>
<evidence type="ECO:0000313" key="7">
    <source>
        <dbReference type="EMBL" id="SDH44450.1"/>
    </source>
</evidence>
<dbReference type="InterPro" id="IPR001647">
    <property type="entry name" value="HTH_TetR"/>
</dbReference>
<dbReference type="InterPro" id="IPR036271">
    <property type="entry name" value="Tet_transcr_reg_TetR-rel_C_sf"/>
</dbReference>
<keyword evidence="3" id="KW-0804">Transcription</keyword>
<feature type="DNA-binding region" description="H-T-H motif" evidence="4">
    <location>
        <begin position="44"/>
        <end position="63"/>
    </location>
</feature>
<keyword evidence="8" id="KW-1185">Reference proteome</keyword>
<keyword evidence="2 4" id="KW-0238">DNA-binding</keyword>
<feature type="compositionally biased region" description="Polar residues" evidence="5">
    <location>
        <begin position="1"/>
        <end position="12"/>
    </location>
</feature>
<evidence type="ECO:0000256" key="5">
    <source>
        <dbReference type="SAM" id="MobiDB-lite"/>
    </source>
</evidence>
<evidence type="ECO:0000256" key="4">
    <source>
        <dbReference type="PROSITE-ProRule" id="PRU00335"/>
    </source>
</evidence>